<organism evidence="1 2">
    <name type="scientific">Legionella impletisoli</name>
    <dbReference type="NCBI Taxonomy" id="343510"/>
    <lineage>
        <taxon>Bacteria</taxon>
        <taxon>Pseudomonadati</taxon>
        <taxon>Pseudomonadota</taxon>
        <taxon>Gammaproteobacteria</taxon>
        <taxon>Legionellales</taxon>
        <taxon>Legionellaceae</taxon>
        <taxon>Legionella</taxon>
    </lineage>
</organism>
<evidence type="ECO:0000313" key="1">
    <source>
        <dbReference type="EMBL" id="GGI93412.1"/>
    </source>
</evidence>
<evidence type="ECO:0000313" key="2">
    <source>
        <dbReference type="Proteomes" id="UP000630149"/>
    </source>
</evidence>
<dbReference type="Proteomes" id="UP000630149">
    <property type="component" value="Unassembled WGS sequence"/>
</dbReference>
<accession>A0A917NE65</accession>
<dbReference type="RefSeq" id="WP_131777472.1">
    <property type="nucleotide sequence ID" value="NZ_BMOB01000016.1"/>
</dbReference>
<name>A0A917NE65_9GAMM</name>
<sequence length="205" mass="24542">MSKRFIWNFEIKPNSSIQLPKDIEDPSEEKRWEARFFWSKDELIFLNGLDDSFLELSRYRFKHRSDTYLILPNRQYNFKIRRDALLYKPCLERTPHALAYGKKITLEHSTPIEFPEDPDLKSNVMLAKINREAQSFHLEKEAVIYKFPTTPKLTLEFARIMIKNQIYFSVSIESRVLAWVEYLSRRLLDNKTCCDYVTFLKSTNL</sequence>
<dbReference type="EMBL" id="BMOB01000016">
    <property type="protein sequence ID" value="GGI93412.1"/>
    <property type="molecule type" value="Genomic_DNA"/>
</dbReference>
<reference evidence="1" key="1">
    <citation type="journal article" date="2014" name="Int. J. Syst. Evol. Microbiol.">
        <title>Complete genome sequence of Corynebacterium casei LMG S-19264T (=DSM 44701T), isolated from a smear-ripened cheese.</title>
        <authorList>
            <consortium name="US DOE Joint Genome Institute (JGI-PGF)"/>
            <person name="Walter F."/>
            <person name="Albersmeier A."/>
            <person name="Kalinowski J."/>
            <person name="Ruckert C."/>
        </authorList>
    </citation>
    <scope>NUCLEOTIDE SEQUENCE</scope>
    <source>
        <strain evidence="1">JCM 13919</strain>
    </source>
</reference>
<protein>
    <submittedName>
        <fullName evidence="1">Uncharacterized protein</fullName>
    </submittedName>
</protein>
<reference evidence="1" key="2">
    <citation type="submission" date="2020-09" db="EMBL/GenBank/DDBJ databases">
        <authorList>
            <person name="Sun Q."/>
            <person name="Ohkuma M."/>
        </authorList>
    </citation>
    <scope>NUCLEOTIDE SEQUENCE</scope>
    <source>
        <strain evidence="1">JCM 13919</strain>
    </source>
</reference>
<keyword evidence="2" id="KW-1185">Reference proteome</keyword>
<proteinExistence type="predicted"/>
<dbReference type="OrthoDB" id="5647572at2"/>
<gene>
    <name evidence="1" type="ORF">GCM10007966_22490</name>
</gene>
<comment type="caution">
    <text evidence="1">The sequence shown here is derived from an EMBL/GenBank/DDBJ whole genome shotgun (WGS) entry which is preliminary data.</text>
</comment>
<dbReference type="AlphaFoldDB" id="A0A917NE65"/>